<dbReference type="Pfam" id="PF00271">
    <property type="entry name" value="Helicase_C"/>
    <property type="match status" value="1"/>
</dbReference>
<dbReference type="InterPro" id="IPR001650">
    <property type="entry name" value="Helicase_C-like"/>
</dbReference>
<feature type="region of interest" description="Disordered" evidence="5">
    <location>
        <begin position="643"/>
        <end position="667"/>
    </location>
</feature>
<dbReference type="GO" id="GO:0004386">
    <property type="term" value="F:helicase activity"/>
    <property type="evidence" value="ECO:0007669"/>
    <property type="project" value="UniProtKB-KW"/>
</dbReference>
<dbReference type="PANTHER" id="PTHR12131:SF1">
    <property type="entry name" value="ATP-DEPENDENT RNA HELICASE SUPV3L1, MITOCHONDRIAL-RELATED"/>
    <property type="match status" value="1"/>
</dbReference>
<dbReference type="AlphaFoldDB" id="H6SPW5"/>
<feature type="domain" description="Helicase C-terminal" evidence="6">
    <location>
        <begin position="159"/>
        <end position="328"/>
    </location>
</feature>
<keyword evidence="3 7" id="KW-0347">Helicase</keyword>
<keyword evidence="8" id="KW-1185">Reference proteome</keyword>
<evidence type="ECO:0000256" key="5">
    <source>
        <dbReference type="SAM" id="MobiDB-lite"/>
    </source>
</evidence>
<dbReference type="GO" id="GO:0016787">
    <property type="term" value="F:hydrolase activity"/>
    <property type="evidence" value="ECO:0007669"/>
    <property type="project" value="UniProtKB-KW"/>
</dbReference>
<dbReference type="InterPro" id="IPR055206">
    <property type="entry name" value="DEXQc_SUV3"/>
</dbReference>
<dbReference type="PROSITE" id="PS51194">
    <property type="entry name" value="HELICASE_CTER"/>
    <property type="match status" value="1"/>
</dbReference>
<evidence type="ECO:0000256" key="4">
    <source>
        <dbReference type="ARBA" id="ARBA00022840"/>
    </source>
</evidence>
<dbReference type="PATRIC" id="fig|1150469.3.peg.711"/>
<dbReference type="STRING" id="1150469.RSPPHO_00609"/>
<dbReference type="Proteomes" id="UP000033220">
    <property type="component" value="Chromosome DSM 122"/>
</dbReference>
<accession>H6SPW5</accession>
<evidence type="ECO:0000313" key="7">
    <source>
        <dbReference type="EMBL" id="CCG07235.1"/>
    </source>
</evidence>
<proteinExistence type="predicted"/>
<dbReference type="HOGENOM" id="CLU_465946_0_0_5"/>
<evidence type="ECO:0000256" key="2">
    <source>
        <dbReference type="ARBA" id="ARBA00022801"/>
    </source>
</evidence>
<reference evidence="7 8" key="1">
    <citation type="submission" date="2012-02" db="EMBL/GenBank/DDBJ databases">
        <title>Shotgun genome sequence of Phaeospirillum photometricum DSM 122.</title>
        <authorList>
            <person name="Duquesne K."/>
            <person name="Sturgis J."/>
        </authorList>
    </citation>
    <scope>NUCLEOTIDE SEQUENCE [LARGE SCALE GENOMIC DNA]</scope>
    <source>
        <strain evidence="8">DSM122</strain>
    </source>
</reference>
<dbReference type="PANTHER" id="PTHR12131">
    <property type="entry name" value="ATP-DEPENDENT RNA AND DNA HELICASE"/>
    <property type="match status" value="1"/>
</dbReference>
<evidence type="ECO:0000259" key="6">
    <source>
        <dbReference type="PROSITE" id="PS51194"/>
    </source>
</evidence>
<evidence type="ECO:0000256" key="1">
    <source>
        <dbReference type="ARBA" id="ARBA00022741"/>
    </source>
</evidence>
<keyword evidence="2" id="KW-0378">Hydrolase</keyword>
<dbReference type="KEGG" id="rpm:RSPPHO_00609"/>
<dbReference type="InterPro" id="IPR050699">
    <property type="entry name" value="RNA-DNA_Helicase"/>
</dbReference>
<dbReference type="Pfam" id="PF22527">
    <property type="entry name" value="DEXQc_Suv3"/>
    <property type="match status" value="1"/>
</dbReference>
<evidence type="ECO:0000313" key="8">
    <source>
        <dbReference type="Proteomes" id="UP000033220"/>
    </source>
</evidence>
<protein>
    <submittedName>
        <fullName evidence="7">Helicase-like</fullName>
    </submittedName>
</protein>
<keyword evidence="4" id="KW-0067">ATP-binding</keyword>
<dbReference type="eggNOG" id="COG4581">
    <property type="taxonomic scope" value="Bacteria"/>
</dbReference>
<organism evidence="7 8">
    <name type="scientific">Pararhodospirillum photometricum DSM 122</name>
    <dbReference type="NCBI Taxonomy" id="1150469"/>
    <lineage>
        <taxon>Bacteria</taxon>
        <taxon>Pseudomonadati</taxon>
        <taxon>Pseudomonadota</taxon>
        <taxon>Alphaproteobacteria</taxon>
        <taxon>Rhodospirillales</taxon>
        <taxon>Rhodospirillaceae</taxon>
        <taxon>Pararhodospirillum</taxon>
    </lineage>
</organism>
<sequence length="667" mass="73914">MLFRAPPRNGVSVMTDPDTPARITAVLGPTNTGKTHLAMERMLGHASGMIGFPLRLLARENYDKAVRRVGASRVALITGEEKILPPRPLYTLCTVESMPLDRRVEFLAIDEIQLCGDPDRGHVFTDRLLHARGRVETMFLGAETMAPLIRRLVPGCLFDTRPRYSRLTCSGHLRLQRLPRRSAVVAFSADDVYALGEMVRRQRGGAAVVMGALSPRTRNAQVEMYQSGEVDYLVATDAIGMGLNMDIDHVAFAALEKFDGTWMRRLAPQEVAQIAGRAGRHHNDGTFGTTADAPPLSEDVIARVEAHEFPALKQIFWRNSALDFRSVRALLASLSAPPPAEGLMRVREAEDQQALEALAREADIQAAASGVDRVALLWDVCRVPDFRKLRAQTHVRLLGQIYRHLVGLAGKLPDDFVAGHVRRVDRMDGDIHALVDRIAAIRVWTYVSHQNGWTTDPGHWQGVTRSVEDRLSDALHDRLTQRFVDRRTAILLRRLGERAMLEAEVAADDGRVLVEGQDVGRLVGLTFHPETTGEREGDRALLNAAHQALRREISERVGRLAAEGDEAFSLDPSGRVLWRGDPVARLEKGPHPLRPGVTRPSNPFLDESQLDTVTLRLKVWLDGQLQLRLKPLMDLETAPLQGPARGTCLSGGGKSGHLAPHRRRRAD</sequence>
<dbReference type="SMART" id="SM00490">
    <property type="entry name" value="HELICc"/>
    <property type="match status" value="1"/>
</dbReference>
<gene>
    <name evidence="7" type="ORF">RSPPHO_00609</name>
</gene>
<dbReference type="SUPFAM" id="SSF52540">
    <property type="entry name" value="P-loop containing nucleoside triphosphate hydrolases"/>
    <property type="match status" value="2"/>
</dbReference>
<dbReference type="InterPro" id="IPR027417">
    <property type="entry name" value="P-loop_NTPase"/>
</dbReference>
<evidence type="ECO:0000256" key="3">
    <source>
        <dbReference type="ARBA" id="ARBA00022806"/>
    </source>
</evidence>
<dbReference type="GO" id="GO:0005524">
    <property type="term" value="F:ATP binding"/>
    <property type="evidence" value="ECO:0007669"/>
    <property type="project" value="UniProtKB-KW"/>
</dbReference>
<name>H6SPW5_PARPM</name>
<dbReference type="Gene3D" id="3.40.50.300">
    <property type="entry name" value="P-loop containing nucleotide triphosphate hydrolases"/>
    <property type="match status" value="2"/>
</dbReference>
<keyword evidence="1" id="KW-0547">Nucleotide-binding</keyword>
<dbReference type="EMBL" id="HE663493">
    <property type="protein sequence ID" value="CCG07235.1"/>
    <property type="molecule type" value="Genomic_DNA"/>
</dbReference>